<proteinExistence type="predicted"/>
<keyword evidence="2" id="KW-1185">Reference proteome</keyword>
<dbReference type="KEGG" id="plut:EI981_18260"/>
<sequence length="81" mass="9046">MSTNNSDPKIPEIDPLRCPLCGQPNHCAYAAGQPHTTCWCNNLSVPKPLLEQIPDQFRRKACVCENCVRTYIAEHGVHQSV</sequence>
<evidence type="ECO:0008006" key="3">
    <source>
        <dbReference type="Google" id="ProtNLM"/>
    </source>
</evidence>
<dbReference type="Pfam" id="PF14375">
    <property type="entry name" value="Cys_rich_CWC"/>
    <property type="match status" value="1"/>
</dbReference>
<evidence type="ECO:0000313" key="1">
    <source>
        <dbReference type="EMBL" id="AZS16194.1"/>
    </source>
</evidence>
<accession>A0A3Q9IA46</accession>
<protein>
    <recommendedName>
        <fullName evidence="3">Cysteine-rich CWC family protein</fullName>
    </recommendedName>
</protein>
<reference evidence="2" key="1">
    <citation type="submission" date="2018-12" db="EMBL/GenBank/DDBJ databases">
        <title>Complete genome sequence of Paenibacillus sp. MBLB1234.</title>
        <authorList>
            <person name="Nam Y.-D."/>
            <person name="Kang J."/>
            <person name="Chung W.-H."/>
            <person name="Park Y.S."/>
        </authorList>
    </citation>
    <scope>NUCLEOTIDE SEQUENCE [LARGE SCALE GENOMIC DNA]</scope>
    <source>
        <strain evidence="2">MBLB1234</strain>
    </source>
</reference>
<dbReference type="RefSeq" id="WP_127000561.1">
    <property type="nucleotide sequence ID" value="NZ_CP034346.1"/>
</dbReference>
<name>A0A3Q9IA46_9BACL</name>
<organism evidence="1 2">
    <name type="scientific">Paenibacillus lutimineralis</name>
    <dbReference type="NCBI Taxonomy" id="2707005"/>
    <lineage>
        <taxon>Bacteria</taxon>
        <taxon>Bacillati</taxon>
        <taxon>Bacillota</taxon>
        <taxon>Bacilli</taxon>
        <taxon>Bacillales</taxon>
        <taxon>Paenibacillaceae</taxon>
        <taxon>Paenibacillus</taxon>
    </lineage>
</organism>
<dbReference type="OrthoDB" id="5625686at2"/>
<dbReference type="InterPro" id="IPR032720">
    <property type="entry name" value="Cys_rich_CWC"/>
</dbReference>
<evidence type="ECO:0000313" key="2">
    <source>
        <dbReference type="Proteomes" id="UP000270678"/>
    </source>
</evidence>
<dbReference type="EMBL" id="CP034346">
    <property type="protein sequence ID" value="AZS16194.1"/>
    <property type="molecule type" value="Genomic_DNA"/>
</dbReference>
<dbReference type="AlphaFoldDB" id="A0A3Q9IA46"/>
<dbReference type="Proteomes" id="UP000270678">
    <property type="component" value="Chromosome"/>
</dbReference>
<gene>
    <name evidence="1" type="ORF">EI981_18260</name>
</gene>